<sequence>MRAILAFFLIETILTGLKADDELKAVTHMTSVWQSALVLNKITQQLEAEVTAEHASCKQMLNKFHQAVAGVMQDTGNEVERAALPVVIRLAQLIADSESLIFARRAKAAIAAIKAANLTGQQFAAATLGELHVPNIKTNQDEATNIRGGAGNIYLERKQTNEDKTRHADFNAKAKQMAAWTKKGNFNGFKLFQPTLVEKDAGTTRAPFVGQNKQGVGNANTCSVGDKDGDAASGGASTNICTAPGIVLTMKQVTIKNRTDKYGQQGTDDFCDGDQLHHAQAAANAVNEAINRPEPPCLTFDIDNAESYGQDADFRAAVGALFGNLDRQASLAGDNGKITTIIKNIYGQGTEMKSKFWDKLKTIKKPAKILGENASGDITTVSDLSTAFKLLLETKVKETKQKHQAAAPVTTTTGSEKETETKKEDECKKHKTSKDCTKEKGCDFDEKKDPKCFPKDESERRDEKSFSSNLRVSVSQIFAALVLAAF</sequence>
<organism evidence="3">
    <name type="scientific">Trypanosoma brucei</name>
    <dbReference type="NCBI Taxonomy" id="5691"/>
    <lineage>
        <taxon>Eukaryota</taxon>
        <taxon>Discoba</taxon>
        <taxon>Euglenozoa</taxon>
        <taxon>Kinetoplastea</taxon>
        <taxon>Metakinetoplastina</taxon>
        <taxon>Trypanosomatida</taxon>
        <taxon>Trypanosomatidae</taxon>
        <taxon>Trypanosoma</taxon>
    </lineage>
</organism>
<dbReference type="EMBL" id="KX698665">
    <property type="protein sequence ID" value="APD72621.1"/>
    <property type="molecule type" value="Genomic_DNA"/>
</dbReference>
<proteinExistence type="predicted"/>
<evidence type="ECO:0000256" key="1">
    <source>
        <dbReference type="SAM" id="MobiDB-lite"/>
    </source>
</evidence>
<dbReference type="SUPFAM" id="SSF58087">
    <property type="entry name" value="Variant surface glycoprotein (N-terminal domain)"/>
    <property type="match status" value="1"/>
</dbReference>
<keyword evidence="2" id="KW-0732">Signal</keyword>
<feature type="region of interest" description="Disordered" evidence="1">
    <location>
        <begin position="401"/>
        <end position="469"/>
    </location>
</feature>
<evidence type="ECO:0000313" key="3">
    <source>
        <dbReference type="EMBL" id="APD72621.1"/>
    </source>
</evidence>
<feature type="signal peptide" evidence="2">
    <location>
        <begin position="1"/>
        <end position="19"/>
    </location>
</feature>
<accession>A0A1J0R468</accession>
<name>A0A1J0R468_9TRYP</name>
<dbReference type="VEuPathDB" id="TriTrypDB:Tb10.v4.0117"/>
<dbReference type="VEuPathDB" id="TriTrypDB:Tb427_000156700"/>
<feature type="compositionally biased region" description="Basic and acidic residues" evidence="1">
    <location>
        <begin position="415"/>
        <end position="465"/>
    </location>
</feature>
<protein>
    <submittedName>
        <fullName evidence="3">Variant surface glycoprotein 1125.80</fullName>
    </submittedName>
</protein>
<feature type="chain" id="PRO_5012068514" evidence="2">
    <location>
        <begin position="20"/>
        <end position="486"/>
    </location>
</feature>
<dbReference type="AlphaFoldDB" id="A0A1J0R468"/>
<evidence type="ECO:0000256" key="2">
    <source>
        <dbReference type="SAM" id="SignalP"/>
    </source>
</evidence>
<reference evidence="3" key="1">
    <citation type="submission" date="2016-08" db="EMBL/GenBank/DDBJ databases">
        <title>VSG repertoire of Trypanosoma brucei EATRO 1125.</title>
        <authorList>
            <person name="Cross G.A."/>
        </authorList>
    </citation>
    <scope>NUCLEOTIDE SEQUENCE</scope>
    <source>
        <strain evidence="3">EATRO 1125</strain>
    </source>
</reference>